<dbReference type="EMBL" id="CP013188">
    <property type="protein sequence ID" value="ALO44302.1"/>
    <property type="molecule type" value="Genomic_DNA"/>
</dbReference>
<dbReference type="PATRIC" id="fig|161398.10.peg.3918"/>
<gene>
    <name evidence="2" type="ORF">PP2015_3833</name>
</gene>
<evidence type="ECO:0000259" key="1">
    <source>
        <dbReference type="PROSITE" id="PS51186"/>
    </source>
</evidence>
<reference evidence="2 3" key="1">
    <citation type="submission" date="2015-11" db="EMBL/GenBank/DDBJ databases">
        <authorList>
            <person name="Zhang Y."/>
            <person name="Guo Z."/>
        </authorList>
    </citation>
    <scope>NUCLEOTIDE SEQUENCE [LARGE SCALE GENOMIC DNA]</scope>
    <source>
        <strain evidence="2 3">KCTC 12086</strain>
    </source>
</reference>
<dbReference type="PANTHER" id="PTHR43792">
    <property type="entry name" value="GNAT FAMILY, PUTATIVE (AFU_ORTHOLOGUE AFUA_3G00765)-RELATED-RELATED"/>
    <property type="match status" value="1"/>
</dbReference>
<dbReference type="Proteomes" id="UP000061457">
    <property type="component" value="Chromosome II"/>
</dbReference>
<evidence type="ECO:0000313" key="3">
    <source>
        <dbReference type="Proteomes" id="UP000061457"/>
    </source>
</evidence>
<dbReference type="Pfam" id="PF13302">
    <property type="entry name" value="Acetyltransf_3"/>
    <property type="match status" value="1"/>
</dbReference>
<dbReference type="SUPFAM" id="SSF55729">
    <property type="entry name" value="Acyl-CoA N-acyltransferases (Nat)"/>
    <property type="match status" value="1"/>
</dbReference>
<dbReference type="InterPro" id="IPR051531">
    <property type="entry name" value="N-acetyltransferase"/>
</dbReference>
<organism evidence="2 3">
    <name type="scientific">Pseudoalteromonas phenolica</name>
    <dbReference type="NCBI Taxonomy" id="161398"/>
    <lineage>
        <taxon>Bacteria</taxon>
        <taxon>Pseudomonadati</taxon>
        <taxon>Pseudomonadota</taxon>
        <taxon>Gammaproteobacteria</taxon>
        <taxon>Alteromonadales</taxon>
        <taxon>Pseudoalteromonadaceae</taxon>
        <taxon>Pseudoalteromonas</taxon>
    </lineage>
</organism>
<dbReference type="OrthoDB" id="7852312at2"/>
<keyword evidence="3" id="KW-1185">Reference proteome</keyword>
<dbReference type="Gene3D" id="3.40.630.30">
    <property type="match status" value="1"/>
</dbReference>
<dbReference type="InterPro" id="IPR016181">
    <property type="entry name" value="Acyl_CoA_acyltransferase"/>
</dbReference>
<dbReference type="InterPro" id="IPR000182">
    <property type="entry name" value="GNAT_dom"/>
</dbReference>
<dbReference type="AlphaFoldDB" id="A0A0S2K861"/>
<dbReference type="PROSITE" id="PS51186">
    <property type="entry name" value="GNAT"/>
    <property type="match status" value="1"/>
</dbReference>
<dbReference type="STRING" id="161398.PP2015_3833"/>
<name>A0A0S2K861_9GAMM</name>
<feature type="domain" description="N-acetyltransferase" evidence="1">
    <location>
        <begin position="8"/>
        <end position="165"/>
    </location>
</feature>
<proteinExistence type="predicted"/>
<keyword evidence="2" id="KW-0808">Transferase</keyword>
<dbReference type="PANTHER" id="PTHR43792:SF1">
    <property type="entry name" value="N-ACETYLTRANSFERASE DOMAIN-CONTAINING PROTEIN"/>
    <property type="match status" value="1"/>
</dbReference>
<dbReference type="RefSeq" id="WP_058032170.1">
    <property type="nucleotide sequence ID" value="NZ_CP013188.1"/>
</dbReference>
<accession>A0A0S2K861</accession>
<dbReference type="KEGG" id="pphe:PP2015_3833"/>
<dbReference type="GO" id="GO:0016747">
    <property type="term" value="F:acyltransferase activity, transferring groups other than amino-acyl groups"/>
    <property type="evidence" value="ECO:0007669"/>
    <property type="project" value="InterPro"/>
</dbReference>
<evidence type="ECO:0000313" key="2">
    <source>
        <dbReference type="EMBL" id="ALO44302.1"/>
    </source>
</evidence>
<sequence length="176" mass="19815">MEFTTKRLIIRRLKVSDLEAVLAHRSDPYTSRYIGKPATLADAQARIAQAQLPWAGKEGERLILAIECKESAKLIGELMFKFVSVDHQCGEIGYRLASQHHGKGYAFEASSALIKEVFTQFELNKLNAICAVDNIASWKLMEKLGMKREGRLRSYMTLPSGTTDCFTYGVLKHEVM</sequence>
<protein>
    <submittedName>
        <fullName evidence="2">Acetyltransferase</fullName>
    </submittedName>
</protein>